<dbReference type="Proteomes" id="UP000295515">
    <property type="component" value="Unassembled WGS sequence"/>
</dbReference>
<gene>
    <name evidence="1" type="ORF">EDD60_1315</name>
</gene>
<dbReference type="AlphaFoldDB" id="A0A4R3YH68"/>
<reference evidence="1 2" key="1">
    <citation type="submission" date="2019-03" db="EMBL/GenBank/DDBJ databases">
        <title>Genomic Encyclopedia of Type Strains, Phase IV (KMG-IV): sequencing the most valuable type-strain genomes for metagenomic binning, comparative biology and taxonomic classification.</title>
        <authorList>
            <person name="Goeker M."/>
        </authorList>
    </citation>
    <scope>NUCLEOTIDE SEQUENCE [LARGE SCALE GENOMIC DNA]</scope>
    <source>
        <strain evidence="1 2">DSM 29487</strain>
    </source>
</reference>
<protein>
    <submittedName>
        <fullName evidence="1">DRTGG domain-containing protein</fullName>
    </submittedName>
</protein>
<dbReference type="SUPFAM" id="SSF75138">
    <property type="entry name" value="HprK N-terminal domain-like"/>
    <property type="match status" value="1"/>
</dbReference>
<keyword evidence="2" id="KW-1185">Reference proteome</keyword>
<comment type="caution">
    <text evidence="1">The sequence shown here is derived from an EMBL/GenBank/DDBJ whole genome shotgun (WGS) entry which is preliminary data.</text>
</comment>
<dbReference type="EMBL" id="SMCQ01000031">
    <property type="protein sequence ID" value="TCV91510.1"/>
    <property type="molecule type" value="Genomic_DNA"/>
</dbReference>
<dbReference type="Gene3D" id="3.40.1390.20">
    <property type="entry name" value="HprK N-terminal domain-like"/>
    <property type="match status" value="1"/>
</dbReference>
<proteinExistence type="predicted"/>
<name>A0A4R3YH68_9FIRM</name>
<dbReference type="RefSeq" id="WP_066450575.1">
    <property type="nucleotide sequence ID" value="NZ_JANKBF010000026.1"/>
</dbReference>
<evidence type="ECO:0000313" key="2">
    <source>
        <dbReference type="Proteomes" id="UP000295515"/>
    </source>
</evidence>
<dbReference type="InterPro" id="IPR028979">
    <property type="entry name" value="Ser_kin/Pase_Hpr-like_N_sf"/>
</dbReference>
<sequence length="115" mass="12774">MNLDESKNLKEIVSKVDLTLINEQSLDREVQGMYVGDLLSMVLGKADEQFLWITVQTHVNAIAVAQMLDFSGIIFVEGLMPDDEAISKVNELDLPLFSTKDDAYTLIRKLTAAGI</sequence>
<accession>A0A4R3YH68</accession>
<evidence type="ECO:0000313" key="1">
    <source>
        <dbReference type="EMBL" id="TCV91510.1"/>
    </source>
</evidence>
<organism evidence="1 2">
    <name type="scientific">Longibaculum muris</name>
    <dbReference type="NCBI Taxonomy" id="1796628"/>
    <lineage>
        <taxon>Bacteria</taxon>
        <taxon>Bacillati</taxon>
        <taxon>Bacillota</taxon>
        <taxon>Erysipelotrichia</taxon>
        <taxon>Erysipelotrichales</taxon>
        <taxon>Coprobacillaceae</taxon>
        <taxon>Longibaculum</taxon>
    </lineage>
</organism>
<dbReference type="GeneID" id="98916653"/>